<keyword evidence="2" id="KW-1185">Reference proteome</keyword>
<comment type="caution">
    <text evidence="1">The sequence shown here is derived from an EMBL/GenBank/DDBJ whole genome shotgun (WGS) entry which is preliminary data.</text>
</comment>
<dbReference type="EMBL" id="BAAATZ010000019">
    <property type="protein sequence ID" value="GAA2731029.1"/>
    <property type="molecule type" value="Genomic_DNA"/>
</dbReference>
<name>A0ABN3UFQ2_9ACTN</name>
<dbReference type="SUPFAM" id="SSF101386">
    <property type="entry name" value="all-alpha NTP pyrophosphatases"/>
    <property type="match status" value="1"/>
</dbReference>
<dbReference type="Gene3D" id="1.10.287.1080">
    <property type="entry name" value="MazG-like"/>
    <property type="match status" value="1"/>
</dbReference>
<dbReference type="InterPro" id="IPR044548">
    <property type="entry name" value="AF0060_NTP-PPase_MazG-like"/>
</dbReference>
<gene>
    <name evidence="1" type="ORF">GCM10010439_45490</name>
</gene>
<reference evidence="1 2" key="1">
    <citation type="journal article" date="2019" name="Int. J. Syst. Evol. Microbiol.">
        <title>The Global Catalogue of Microorganisms (GCM) 10K type strain sequencing project: providing services to taxonomists for standard genome sequencing and annotation.</title>
        <authorList>
            <consortium name="The Broad Institute Genomics Platform"/>
            <consortium name="The Broad Institute Genome Sequencing Center for Infectious Disease"/>
            <person name="Wu L."/>
            <person name="Ma J."/>
        </authorList>
    </citation>
    <scope>NUCLEOTIDE SEQUENCE [LARGE SCALE GENOMIC DNA]</scope>
    <source>
        <strain evidence="1 2">JCM 8201</strain>
    </source>
</reference>
<dbReference type="Proteomes" id="UP001501842">
    <property type="component" value="Unassembled WGS sequence"/>
</dbReference>
<dbReference type="CDD" id="cd11533">
    <property type="entry name" value="NTP-PPase_Af0060_like"/>
    <property type="match status" value="1"/>
</dbReference>
<accession>A0ABN3UFQ2</accession>
<evidence type="ECO:0000313" key="2">
    <source>
        <dbReference type="Proteomes" id="UP001501842"/>
    </source>
</evidence>
<evidence type="ECO:0008006" key="3">
    <source>
        <dbReference type="Google" id="ProtNLM"/>
    </source>
</evidence>
<evidence type="ECO:0000313" key="1">
    <source>
        <dbReference type="EMBL" id="GAA2731029.1"/>
    </source>
</evidence>
<proteinExistence type="predicted"/>
<protein>
    <recommendedName>
        <fullName evidence="3">NTP pyrophosphohydrolase MazG putative catalytic core domain-containing protein</fullName>
    </recommendedName>
</protein>
<organism evidence="1 2">
    <name type="scientific">Actinocorallia aurantiaca</name>
    <dbReference type="NCBI Taxonomy" id="46204"/>
    <lineage>
        <taxon>Bacteria</taxon>
        <taxon>Bacillati</taxon>
        <taxon>Actinomycetota</taxon>
        <taxon>Actinomycetes</taxon>
        <taxon>Streptosporangiales</taxon>
        <taxon>Thermomonosporaceae</taxon>
        <taxon>Actinocorallia</taxon>
    </lineage>
</organism>
<sequence length="119" mass="13370">MPAYRQVRTRVSSMTDFDPWASVRRFSAHLDEVNGTSEHELALRLLKLSEEVGEVTAAYIGMVGQNPRKGVTHTREDVAEELCDVMITAMVALCSFADEPELALRRKIEKVDARYLDAS</sequence>